<dbReference type="InterPro" id="IPR002575">
    <property type="entry name" value="Aminoglycoside_PTrfase"/>
</dbReference>
<accession>A0ABR5SE40</accession>
<proteinExistence type="predicted"/>
<evidence type="ECO:0000313" key="3">
    <source>
        <dbReference type="Proteomes" id="UP000060487"/>
    </source>
</evidence>
<sequence>MNIKIKGNSGCCVEVIWLNGKYAARKTISDNDYIPRLRKQKEKQELFYQRNTFDYLIIPKVLGEYHDGSTYGFCMDYYNCNDYITHLQLSSKREIDLTLSRIISFIENSISSSTIASVKKEFFLNKYENIRRNIMLNPLLPEIDNEFIGRLDKAVLSIRENIELPLGPCHGDLTFSNMLFSGESLVLIDFLDNFIETPLQDIVKIRQDACYNWSLNLFQSDYDRTKILIIMKYIDDAVHAYFMRYKFYAEHYSLLQFFNFLRIIPYSKTPLITQYLKDTMLKIISACSLDL</sequence>
<dbReference type="EMBL" id="LNQR01000087">
    <property type="protein sequence ID" value="KWT82521.1"/>
    <property type="molecule type" value="Genomic_DNA"/>
</dbReference>
<dbReference type="InterPro" id="IPR011009">
    <property type="entry name" value="Kinase-like_dom_sf"/>
</dbReference>
<protein>
    <recommendedName>
        <fullName evidence="1">Aminoglycoside phosphotransferase domain-containing protein</fullName>
    </recommendedName>
</protein>
<dbReference type="Proteomes" id="UP000060487">
    <property type="component" value="Unassembled WGS sequence"/>
</dbReference>
<keyword evidence="3" id="KW-1185">Reference proteome</keyword>
<dbReference type="RefSeq" id="WP_085053062.1">
    <property type="nucleotide sequence ID" value="NZ_LNQR01000087.1"/>
</dbReference>
<name>A0ABR5SE40_9BACT</name>
<evidence type="ECO:0000313" key="2">
    <source>
        <dbReference type="EMBL" id="KWT82521.1"/>
    </source>
</evidence>
<organism evidence="2 3">
    <name type="scientific">Candidatus Magnetominusculus xianensis</name>
    <dbReference type="NCBI Taxonomy" id="1748249"/>
    <lineage>
        <taxon>Bacteria</taxon>
        <taxon>Pseudomonadati</taxon>
        <taxon>Nitrospirota</taxon>
        <taxon>Nitrospiria</taxon>
        <taxon>Nitrospirales</taxon>
        <taxon>Nitrospiraceae</taxon>
        <taxon>Candidatus Magnetominusculus</taxon>
    </lineage>
</organism>
<comment type="caution">
    <text evidence="2">The sequence shown here is derived from an EMBL/GenBank/DDBJ whole genome shotgun (WGS) entry which is preliminary data.</text>
</comment>
<feature type="domain" description="Aminoglycoside phosphotransferase" evidence="1">
    <location>
        <begin position="140"/>
        <end position="210"/>
    </location>
</feature>
<dbReference type="Gene3D" id="3.90.1200.10">
    <property type="match status" value="1"/>
</dbReference>
<gene>
    <name evidence="2" type="ORF">ASN18_2463</name>
</gene>
<dbReference type="SUPFAM" id="SSF56112">
    <property type="entry name" value="Protein kinase-like (PK-like)"/>
    <property type="match status" value="1"/>
</dbReference>
<reference evidence="2 3" key="1">
    <citation type="submission" date="2015-11" db="EMBL/GenBank/DDBJ databases">
        <authorList>
            <person name="Lin W."/>
        </authorList>
    </citation>
    <scope>NUCLEOTIDE SEQUENCE [LARGE SCALE GENOMIC DNA]</scope>
    <source>
        <strain evidence="2 3">HCH-1</strain>
    </source>
</reference>
<dbReference type="Pfam" id="PF01636">
    <property type="entry name" value="APH"/>
    <property type="match status" value="1"/>
</dbReference>
<evidence type="ECO:0000259" key="1">
    <source>
        <dbReference type="Pfam" id="PF01636"/>
    </source>
</evidence>